<sequence length="144" mass="15143">LLFTVGLSAGVSPGKTLALVGPSGCGKSTVISLLNRFYDPDDGKINIAYGCDSCNFELIEKAAKIANIHDTITKPTVLLLDEATSALDSESEKVVQKALDAAASGRTCITVAHRLSTIQNADCIAVVRDGRVVECGECFFFTSS</sequence>
<dbReference type="GO" id="GO:0090374">
    <property type="term" value="P:oligopeptide export from mitochondrion"/>
    <property type="evidence" value="ECO:0007669"/>
    <property type="project" value="TreeGrafter"/>
</dbReference>
<dbReference type="PANTHER" id="PTHR43394:SF11">
    <property type="entry name" value="ATP-BINDING CASSETTE TRANSPORTER"/>
    <property type="match status" value="1"/>
</dbReference>
<protein>
    <submittedName>
        <fullName evidence="7">AAA+ ATPase domain-containing protein</fullName>
    </submittedName>
</protein>
<dbReference type="PANTHER" id="PTHR43394">
    <property type="entry name" value="ATP-DEPENDENT PERMEASE MDL1, MITOCHONDRIAL"/>
    <property type="match status" value="1"/>
</dbReference>
<dbReference type="InterPro" id="IPR003439">
    <property type="entry name" value="ABC_transporter-like_ATP-bd"/>
</dbReference>
<evidence type="ECO:0000256" key="4">
    <source>
        <dbReference type="ARBA" id="ARBA00022840"/>
    </source>
</evidence>
<dbReference type="AlphaFoldDB" id="A0A914RQR3"/>
<proteinExistence type="predicted"/>
<keyword evidence="3" id="KW-0547">Nucleotide-binding</keyword>
<reference evidence="7" key="1">
    <citation type="submission" date="2022-11" db="UniProtKB">
        <authorList>
            <consortium name="WormBaseParasite"/>
        </authorList>
    </citation>
    <scope>IDENTIFICATION</scope>
</reference>
<dbReference type="GO" id="GO:0015421">
    <property type="term" value="F:ABC-type oligopeptide transporter activity"/>
    <property type="evidence" value="ECO:0007669"/>
    <property type="project" value="TreeGrafter"/>
</dbReference>
<keyword evidence="4" id="KW-0067">ATP-binding</keyword>
<evidence type="ECO:0000313" key="6">
    <source>
        <dbReference type="Proteomes" id="UP000887564"/>
    </source>
</evidence>
<evidence type="ECO:0000259" key="5">
    <source>
        <dbReference type="SMART" id="SM00382"/>
    </source>
</evidence>
<dbReference type="InterPro" id="IPR003593">
    <property type="entry name" value="AAA+_ATPase"/>
</dbReference>
<keyword evidence="6" id="KW-1185">Reference proteome</keyword>
<dbReference type="GO" id="GO:0005743">
    <property type="term" value="C:mitochondrial inner membrane"/>
    <property type="evidence" value="ECO:0007669"/>
    <property type="project" value="TreeGrafter"/>
</dbReference>
<dbReference type="Gene3D" id="3.40.50.300">
    <property type="entry name" value="P-loop containing nucleotide triphosphate hydrolases"/>
    <property type="match status" value="2"/>
</dbReference>
<evidence type="ECO:0000256" key="1">
    <source>
        <dbReference type="ARBA" id="ARBA00022448"/>
    </source>
</evidence>
<name>A0A914RQR3_PAREQ</name>
<evidence type="ECO:0000313" key="7">
    <source>
        <dbReference type="WBParaSite" id="PEQ_0000864201-mRNA-1"/>
    </source>
</evidence>
<dbReference type="GO" id="GO:0016887">
    <property type="term" value="F:ATP hydrolysis activity"/>
    <property type="evidence" value="ECO:0007669"/>
    <property type="project" value="InterPro"/>
</dbReference>
<evidence type="ECO:0000256" key="3">
    <source>
        <dbReference type="ARBA" id="ARBA00022741"/>
    </source>
</evidence>
<organism evidence="6 7">
    <name type="scientific">Parascaris equorum</name>
    <name type="common">Equine roundworm</name>
    <dbReference type="NCBI Taxonomy" id="6256"/>
    <lineage>
        <taxon>Eukaryota</taxon>
        <taxon>Metazoa</taxon>
        <taxon>Ecdysozoa</taxon>
        <taxon>Nematoda</taxon>
        <taxon>Chromadorea</taxon>
        <taxon>Rhabditida</taxon>
        <taxon>Spirurina</taxon>
        <taxon>Ascaridomorpha</taxon>
        <taxon>Ascaridoidea</taxon>
        <taxon>Ascarididae</taxon>
        <taxon>Parascaris</taxon>
    </lineage>
</organism>
<feature type="domain" description="AAA+ ATPase" evidence="5">
    <location>
        <begin position="13"/>
        <end position="131"/>
    </location>
</feature>
<dbReference type="SMART" id="SM00382">
    <property type="entry name" value="AAA"/>
    <property type="match status" value="1"/>
</dbReference>
<accession>A0A914RQR3</accession>
<evidence type="ECO:0000256" key="2">
    <source>
        <dbReference type="ARBA" id="ARBA00022737"/>
    </source>
</evidence>
<dbReference type="Proteomes" id="UP000887564">
    <property type="component" value="Unplaced"/>
</dbReference>
<dbReference type="WBParaSite" id="PEQ_0000864201-mRNA-1">
    <property type="protein sequence ID" value="PEQ_0000864201-mRNA-1"/>
    <property type="gene ID" value="PEQ_0000864201"/>
</dbReference>
<dbReference type="Pfam" id="PF00005">
    <property type="entry name" value="ABC_tran"/>
    <property type="match status" value="1"/>
</dbReference>
<keyword evidence="2" id="KW-0677">Repeat</keyword>
<dbReference type="InterPro" id="IPR039421">
    <property type="entry name" value="Type_1_exporter"/>
</dbReference>
<dbReference type="GO" id="GO:0005524">
    <property type="term" value="F:ATP binding"/>
    <property type="evidence" value="ECO:0007669"/>
    <property type="project" value="UniProtKB-KW"/>
</dbReference>
<keyword evidence="1" id="KW-0813">Transport</keyword>
<dbReference type="SUPFAM" id="SSF52540">
    <property type="entry name" value="P-loop containing nucleoside triphosphate hydrolases"/>
    <property type="match status" value="1"/>
</dbReference>
<dbReference type="InterPro" id="IPR027417">
    <property type="entry name" value="P-loop_NTPase"/>
</dbReference>